<feature type="coiled-coil region" evidence="1">
    <location>
        <begin position="78"/>
        <end position="323"/>
    </location>
</feature>
<evidence type="ECO:0000313" key="2">
    <source>
        <dbReference type="EMBL" id="CAG8521545.1"/>
    </source>
</evidence>
<sequence length="1450" mass="167934">MAESSTRTEYNTRLEDVRVEMNSTFRVIIDELQNQVKVLSIALKEQSIKYHEVEQQMETTIHEKSEVELLYKDVTLRFEQAEEAIRNHHQDLLELRKRLQDKDHQIETLSGEKTKYIETCTEAQGRIAKLEAEITQALLSKNKAERQVEDFKTNLEQEKAQRERQLEFMTKIQQSYKEKCEELEKLGKENAEIRKRATDAEREVMQIRANLAEKDRELKATSAAQSEDMASLKRQNTILESELARVKSRNERLEEQTESDRNDFEDLMKELEHLKQDVAEKELANEASHVQLQTQLEQSRKDLEQEKEVNSRLRAELDQANQNLVLGMNISSTTAAYDSLKQLGFSTVVDLMRAYSNMEGKLAESSQRTAELDSTLQRVLADLKAYKPALDSRQEQLERAINDNTQLNEELRNVQKALRLAHDKVFTYETKIEELTREVKRLKTEKQESVETTLSLLQQIQSQGGTGTSSTMHMGEVTTSEAFETIFEKNLQLKSENENLLERIKTLENEVQSVRNAINENTVLQAQCERLKAELSTLRSQSPQGVTSQELQSVETPLPSAAPSQSLQTYKIAYVTTKQQLRDVIAERDKLDQKVHALMDEKNRVPMLQFEIEHLKKQLVTQTEQSTRDVEWHQKRFSEMEAIANEHKATVKRLTDAENLLRTENQELHKQLNNLQSVLFERAPRREDLQSALDQAKADITIANNKIASLEQQNQELSTKGQSLEEKLRLTSDKLDVALVLQEELKAKAREEPERLNKKLYEQETRINQVLQKETELQQKLDASQLTITELQREKSELQQTIKTLGDTISDYSFKVQQYEASDQGRNIAVLQERLNKARGHIERANQSVETWQATAKEKELQAEAACKQRDEVQAKYETVSAELSQKITEADTLKSSVERLQAELNAKSEELNNDRNKWTLQEQDMNQALENSRQQETRLLEELEQYKNQLRAVEESKQAVQLEHASAVQQGHELANKCSQLEQQLEQLQAQSRVDTERWNNNKVALEQQMALLKQQYQALKSEAELLHKSLQDAQTSTTAESETPNVLVQLTDHLRREHDAANERIIDLNLELERHKAQYDSLQERYEALRKYNEDRENMFVKVETDLQSVNERYAEAERKLHELTVQHENAVTTLNEVRETAKEKDAEKHRIEQAIESVRLDLNIAKEELRVANEQKDAYKARLQSLLATGKVTDPAEVEKLRTDLKAVTEERDKYRTAYGNHREQMKTFGPQFKQARQDKAKAVQERDEAMKKVEELEKRATAAENKVKNFEKLYKAYEALKNRHEKINSENTDLKTRLEKENAENTSLKNRLENTEARQATGQVKNETPAPEIAEYMVKIDELVKKGNWQDLEKKYNELNKEIEALRDENDKLKEDESNKSKEQLLLENARLETANETLLRENARKSMLEFKLRSAQTELSAVKAELEFVRRSSKGRGDSVGSHLS</sequence>
<gene>
    <name evidence="2" type="ORF">POCULU_LOCUS3598</name>
</gene>
<feature type="coiled-coil region" evidence="1">
    <location>
        <begin position="651"/>
        <end position="727"/>
    </location>
</feature>
<dbReference type="OrthoDB" id="343070at2759"/>
<dbReference type="PANTHER" id="PTHR18898:SF2">
    <property type="entry name" value="NUCLEOPROTEIN TPR"/>
    <property type="match status" value="1"/>
</dbReference>
<dbReference type="GO" id="GO:0005643">
    <property type="term" value="C:nuclear pore"/>
    <property type="evidence" value="ECO:0007669"/>
    <property type="project" value="TreeGrafter"/>
</dbReference>
<keyword evidence="1" id="KW-0175">Coiled coil</keyword>
<name>A0A9N9A8I3_9GLOM</name>
<accession>A0A9N9A8I3</accession>
<protein>
    <submittedName>
        <fullName evidence="2">4088_t:CDS:1</fullName>
    </submittedName>
</protein>
<keyword evidence="3" id="KW-1185">Reference proteome</keyword>
<organism evidence="2 3">
    <name type="scientific">Paraglomus occultum</name>
    <dbReference type="NCBI Taxonomy" id="144539"/>
    <lineage>
        <taxon>Eukaryota</taxon>
        <taxon>Fungi</taxon>
        <taxon>Fungi incertae sedis</taxon>
        <taxon>Mucoromycota</taxon>
        <taxon>Glomeromycotina</taxon>
        <taxon>Glomeromycetes</taxon>
        <taxon>Paraglomerales</taxon>
        <taxon>Paraglomeraceae</taxon>
        <taxon>Paraglomus</taxon>
    </lineage>
</organism>
<dbReference type="GO" id="GO:0006406">
    <property type="term" value="P:mRNA export from nucleus"/>
    <property type="evidence" value="ECO:0007669"/>
    <property type="project" value="TreeGrafter"/>
</dbReference>
<dbReference type="Proteomes" id="UP000789572">
    <property type="component" value="Unassembled WGS sequence"/>
</dbReference>
<feature type="coiled-coil region" evidence="1">
    <location>
        <begin position="490"/>
        <end position="541"/>
    </location>
</feature>
<feature type="coiled-coil region" evidence="1">
    <location>
        <begin position="390"/>
        <end position="452"/>
    </location>
</feature>
<evidence type="ECO:0000313" key="3">
    <source>
        <dbReference type="Proteomes" id="UP000789572"/>
    </source>
</evidence>
<dbReference type="PANTHER" id="PTHR18898">
    <property type="entry name" value="NUCLEOPROTEIN TPR-RELATED"/>
    <property type="match status" value="1"/>
</dbReference>
<evidence type="ECO:0000256" key="1">
    <source>
        <dbReference type="SAM" id="Coils"/>
    </source>
</evidence>
<feature type="coiled-coil region" evidence="1">
    <location>
        <begin position="774"/>
        <end position="1322"/>
    </location>
</feature>
<feature type="coiled-coil region" evidence="1">
    <location>
        <begin position="1353"/>
        <end position="1437"/>
    </location>
</feature>
<proteinExistence type="predicted"/>
<reference evidence="2" key="1">
    <citation type="submission" date="2021-06" db="EMBL/GenBank/DDBJ databases">
        <authorList>
            <person name="Kallberg Y."/>
            <person name="Tangrot J."/>
            <person name="Rosling A."/>
        </authorList>
    </citation>
    <scope>NUCLEOTIDE SEQUENCE</scope>
    <source>
        <strain evidence="2">IA702</strain>
    </source>
</reference>
<comment type="caution">
    <text evidence="2">The sequence shown here is derived from an EMBL/GenBank/DDBJ whole genome shotgun (WGS) entry which is preliminary data.</text>
</comment>
<dbReference type="EMBL" id="CAJVPJ010000407">
    <property type="protein sequence ID" value="CAG8521545.1"/>
    <property type="molecule type" value="Genomic_DNA"/>
</dbReference>
<dbReference type="GO" id="GO:0017056">
    <property type="term" value="F:structural constituent of nuclear pore"/>
    <property type="evidence" value="ECO:0007669"/>
    <property type="project" value="TreeGrafter"/>
</dbReference>